<comment type="caution">
    <text evidence="1">The sequence shown here is derived from an EMBL/GenBank/DDBJ whole genome shotgun (WGS) entry which is preliminary data.</text>
</comment>
<sequence length="145" mass="16840">MTSQNEIPVKIHVETVHRQDGQKEEYAEDFDGRLIEIGETVYLRYEEELPENEHATVTFKIAGDEEVQLTRKLEHQKLHLTFKPGKRIPSRYQTPYGNIPVATFAGRMETVLEDDPRAGKLEIDYRLYNGDSLLGDYKIRLQFTA</sequence>
<dbReference type="RefSeq" id="WP_057907215.1">
    <property type="nucleotide sequence ID" value="NZ_AYYZ01000030.1"/>
</dbReference>
<dbReference type="AlphaFoldDB" id="A0A0R1ZB69"/>
<protein>
    <recommendedName>
        <fullName evidence="3">DUF1934 domain-containing protein</fullName>
    </recommendedName>
</protein>
<dbReference type="Proteomes" id="UP000051291">
    <property type="component" value="Unassembled WGS sequence"/>
</dbReference>
<organism evidence="1 2">
    <name type="scientific">Ligilactobacillus araffinosus DSM 20653</name>
    <dbReference type="NCBI Taxonomy" id="1423820"/>
    <lineage>
        <taxon>Bacteria</taxon>
        <taxon>Bacillati</taxon>
        <taxon>Bacillota</taxon>
        <taxon>Bacilli</taxon>
        <taxon>Lactobacillales</taxon>
        <taxon>Lactobacillaceae</taxon>
        <taxon>Ligilactobacillus</taxon>
    </lineage>
</organism>
<keyword evidence="2" id="KW-1185">Reference proteome</keyword>
<dbReference type="InterPro" id="IPR012674">
    <property type="entry name" value="Calycin"/>
</dbReference>
<dbReference type="InterPro" id="IPR015231">
    <property type="entry name" value="DUF1934"/>
</dbReference>
<evidence type="ECO:0000313" key="1">
    <source>
        <dbReference type="EMBL" id="KRM51586.1"/>
    </source>
</evidence>
<accession>A0A0R1ZB69</accession>
<dbReference type="SUPFAM" id="SSF50814">
    <property type="entry name" value="Lipocalins"/>
    <property type="match status" value="1"/>
</dbReference>
<gene>
    <name evidence="1" type="ORF">FC64_GL001396</name>
</gene>
<dbReference type="PATRIC" id="fig|1423820.4.peg.1422"/>
<evidence type="ECO:0008006" key="3">
    <source>
        <dbReference type="Google" id="ProtNLM"/>
    </source>
</evidence>
<proteinExistence type="predicted"/>
<evidence type="ECO:0000313" key="2">
    <source>
        <dbReference type="Proteomes" id="UP000051291"/>
    </source>
</evidence>
<dbReference type="Gene3D" id="2.40.128.20">
    <property type="match status" value="1"/>
</dbReference>
<reference evidence="1 2" key="1">
    <citation type="journal article" date="2015" name="Genome Announc.">
        <title>Expanding the biotechnology potential of lactobacilli through comparative genomics of 213 strains and associated genera.</title>
        <authorList>
            <person name="Sun Z."/>
            <person name="Harris H.M."/>
            <person name="McCann A."/>
            <person name="Guo C."/>
            <person name="Argimon S."/>
            <person name="Zhang W."/>
            <person name="Yang X."/>
            <person name="Jeffery I.B."/>
            <person name="Cooney J.C."/>
            <person name="Kagawa T.F."/>
            <person name="Liu W."/>
            <person name="Song Y."/>
            <person name="Salvetti E."/>
            <person name="Wrobel A."/>
            <person name="Rasinkangas P."/>
            <person name="Parkhill J."/>
            <person name="Rea M.C."/>
            <person name="O'Sullivan O."/>
            <person name="Ritari J."/>
            <person name="Douillard F.P."/>
            <person name="Paul Ross R."/>
            <person name="Yang R."/>
            <person name="Briner A.E."/>
            <person name="Felis G.E."/>
            <person name="de Vos W.M."/>
            <person name="Barrangou R."/>
            <person name="Klaenhammer T.R."/>
            <person name="Caufield P.W."/>
            <person name="Cui Y."/>
            <person name="Zhang H."/>
            <person name="O'Toole P.W."/>
        </authorList>
    </citation>
    <scope>NUCLEOTIDE SEQUENCE [LARGE SCALE GENOMIC DNA]</scope>
    <source>
        <strain evidence="1 2">DSM 20653</strain>
    </source>
</reference>
<name>A0A0R1ZB69_9LACO</name>
<dbReference type="Pfam" id="PF09148">
    <property type="entry name" value="DUF1934"/>
    <property type="match status" value="1"/>
</dbReference>
<dbReference type="STRING" id="1423820.FC64_GL001396"/>
<dbReference type="EMBL" id="AYYZ01000030">
    <property type="protein sequence ID" value="KRM51586.1"/>
    <property type="molecule type" value="Genomic_DNA"/>
</dbReference>